<dbReference type="PROSITE" id="PS50928">
    <property type="entry name" value="ABC_TM1"/>
    <property type="match status" value="1"/>
</dbReference>
<dbReference type="STRING" id="1178515.SY83_05970"/>
<organism evidence="9 10">
    <name type="scientific">Paenibacillus swuensis</name>
    <dbReference type="NCBI Taxonomy" id="1178515"/>
    <lineage>
        <taxon>Bacteria</taxon>
        <taxon>Bacillati</taxon>
        <taxon>Bacillota</taxon>
        <taxon>Bacilli</taxon>
        <taxon>Bacillales</taxon>
        <taxon>Paenibacillaceae</taxon>
        <taxon>Paenibacillus</taxon>
    </lineage>
</organism>
<keyword evidence="6 7" id="KW-0472">Membrane</keyword>
<evidence type="ECO:0000256" key="4">
    <source>
        <dbReference type="ARBA" id="ARBA00022692"/>
    </source>
</evidence>
<feature type="transmembrane region" description="Helical" evidence="7">
    <location>
        <begin position="219"/>
        <end position="237"/>
    </location>
</feature>
<feature type="transmembrane region" description="Helical" evidence="7">
    <location>
        <begin position="24"/>
        <end position="42"/>
    </location>
</feature>
<dbReference type="InterPro" id="IPR035906">
    <property type="entry name" value="MetI-like_sf"/>
</dbReference>
<evidence type="ECO:0000259" key="8">
    <source>
        <dbReference type="PROSITE" id="PS50928"/>
    </source>
</evidence>
<proteinExistence type="inferred from homology"/>
<evidence type="ECO:0000256" key="1">
    <source>
        <dbReference type="ARBA" id="ARBA00004651"/>
    </source>
</evidence>
<dbReference type="GO" id="GO:0055085">
    <property type="term" value="P:transmembrane transport"/>
    <property type="evidence" value="ECO:0007669"/>
    <property type="project" value="InterPro"/>
</dbReference>
<name>A0A172TNT5_9BACL</name>
<dbReference type="AlphaFoldDB" id="A0A172TNT5"/>
<evidence type="ECO:0000256" key="2">
    <source>
        <dbReference type="ARBA" id="ARBA00022448"/>
    </source>
</evidence>
<dbReference type="InterPro" id="IPR050809">
    <property type="entry name" value="UgpAE/MalFG_permease"/>
</dbReference>
<evidence type="ECO:0000256" key="5">
    <source>
        <dbReference type="ARBA" id="ARBA00022989"/>
    </source>
</evidence>
<feature type="transmembrane region" description="Helical" evidence="7">
    <location>
        <begin position="171"/>
        <end position="198"/>
    </location>
</feature>
<dbReference type="KEGG" id="pswu:SY83_05970"/>
<dbReference type="GO" id="GO:0005886">
    <property type="term" value="C:plasma membrane"/>
    <property type="evidence" value="ECO:0007669"/>
    <property type="project" value="UniProtKB-SubCell"/>
</dbReference>
<feature type="transmembrane region" description="Helical" evidence="7">
    <location>
        <begin position="89"/>
        <end position="110"/>
    </location>
</feature>
<feature type="transmembrane region" description="Helical" evidence="7">
    <location>
        <begin position="131"/>
        <end position="151"/>
    </location>
</feature>
<keyword evidence="2 7" id="KW-0813">Transport</keyword>
<dbReference type="CDD" id="cd06261">
    <property type="entry name" value="TM_PBP2"/>
    <property type="match status" value="1"/>
</dbReference>
<keyword evidence="4 7" id="KW-0812">Transmembrane</keyword>
<gene>
    <name evidence="9" type="ORF">SY83_05970</name>
</gene>
<evidence type="ECO:0000256" key="7">
    <source>
        <dbReference type="RuleBase" id="RU363032"/>
    </source>
</evidence>
<keyword evidence="3" id="KW-1003">Cell membrane</keyword>
<keyword evidence="5 7" id="KW-1133">Transmembrane helix</keyword>
<comment type="subcellular location">
    <subcellularLocation>
        <location evidence="1 7">Cell membrane</location>
        <topology evidence="1 7">Multi-pass membrane protein</topology>
    </subcellularLocation>
</comment>
<protein>
    <submittedName>
        <fullName evidence="9">Protein lplB</fullName>
    </submittedName>
</protein>
<reference evidence="9 10" key="1">
    <citation type="submission" date="2015-01" db="EMBL/GenBank/DDBJ databases">
        <title>Paenibacillus swuensis/DY6/whole genome sequencing.</title>
        <authorList>
            <person name="Kim M.K."/>
            <person name="Srinivasan S."/>
            <person name="Lee J.-J."/>
        </authorList>
    </citation>
    <scope>NUCLEOTIDE SEQUENCE [LARGE SCALE GENOMIC DNA]</scope>
    <source>
        <strain evidence="9 10">DY6</strain>
    </source>
</reference>
<evidence type="ECO:0000313" key="10">
    <source>
        <dbReference type="Proteomes" id="UP000076927"/>
    </source>
</evidence>
<dbReference type="Pfam" id="PF00528">
    <property type="entry name" value="BPD_transp_1"/>
    <property type="match status" value="1"/>
</dbReference>
<dbReference type="Gene3D" id="1.10.3720.10">
    <property type="entry name" value="MetI-like"/>
    <property type="match status" value="1"/>
</dbReference>
<dbReference type="InterPro" id="IPR000515">
    <property type="entry name" value="MetI-like"/>
</dbReference>
<dbReference type="EMBL" id="CP011388">
    <property type="protein sequence ID" value="ANE48749.1"/>
    <property type="molecule type" value="Genomic_DNA"/>
</dbReference>
<dbReference type="PANTHER" id="PTHR43227:SF11">
    <property type="entry name" value="BLL4140 PROTEIN"/>
    <property type="match status" value="1"/>
</dbReference>
<dbReference type="SUPFAM" id="SSF161098">
    <property type="entry name" value="MetI-like"/>
    <property type="match status" value="1"/>
</dbReference>
<dbReference type="Proteomes" id="UP000076927">
    <property type="component" value="Chromosome"/>
</dbReference>
<feature type="domain" description="ABC transmembrane type-1" evidence="8">
    <location>
        <begin position="85"/>
        <end position="300"/>
    </location>
</feature>
<evidence type="ECO:0000256" key="6">
    <source>
        <dbReference type="ARBA" id="ARBA00023136"/>
    </source>
</evidence>
<evidence type="ECO:0000313" key="9">
    <source>
        <dbReference type="EMBL" id="ANE48749.1"/>
    </source>
</evidence>
<feature type="transmembrane region" description="Helical" evidence="7">
    <location>
        <begin position="279"/>
        <end position="304"/>
    </location>
</feature>
<accession>A0A172TNT5</accession>
<keyword evidence="10" id="KW-1185">Reference proteome</keyword>
<dbReference type="PATRIC" id="fig|1178515.4.peg.1193"/>
<dbReference type="PANTHER" id="PTHR43227">
    <property type="entry name" value="BLL4140 PROTEIN"/>
    <property type="match status" value="1"/>
</dbReference>
<sequence length="313" mass="35592">MTAVKLSLPRKLADTIKLYYKHKYLFLMLLPALVWYAVFYYGPLYGIQLAFKDFRIVDGITGSPWVGLKHFERMFSSTNDFGRILKNTLIISFYHILFGFPAPIVLALLFNELRFKLFKRIAQSISYMPHFLSWVVLSGLLLTMLSPNHGIVNQLLSLFGMEPIYFLGDPAYFRFTLVVSSIWKEIGWGTIVYLAALAGINPQLYEAAHVDGANRWKQLVHITLPGILPIIAIMFILRVGDLMDAGFDQVFNLYNAGVYEVGDIIDTYVFRVGITKMQYSFTTAVGLFKNLVGFLMLLSANYLVKKSGQEGLF</sequence>
<evidence type="ECO:0000256" key="3">
    <source>
        <dbReference type="ARBA" id="ARBA00022475"/>
    </source>
</evidence>
<comment type="similarity">
    <text evidence="7">Belongs to the binding-protein-dependent transport system permease family.</text>
</comment>